<dbReference type="PANTHER" id="PTHR34853:SF1">
    <property type="entry name" value="LIPASE 5"/>
    <property type="match status" value="1"/>
</dbReference>
<accession>A0A541BMY5</accession>
<keyword evidence="2" id="KW-1185">Reference proteome</keyword>
<dbReference type="EMBL" id="VIGH01000003">
    <property type="protein sequence ID" value="TQF73697.1"/>
    <property type="molecule type" value="Genomic_DNA"/>
</dbReference>
<organism evidence="1 2">
    <name type="scientific">Rhodococcus spelaei</name>
    <dbReference type="NCBI Taxonomy" id="2546320"/>
    <lineage>
        <taxon>Bacteria</taxon>
        <taxon>Bacillati</taxon>
        <taxon>Actinomycetota</taxon>
        <taxon>Actinomycetes</taxon>
        <taxon>Mycobacteriales</taxon>
        <taxon>Nocardiaceae</taxon>
        <taxon>Rhodococcus</taxon>
    </lineage>
</organism>
<dbReference type="OrthoDB" id="9798122at2"/>
<dbReference type="InterPro" id="IPR005152">
    <property type="entry name" value="Lipase_secreted"/>
</dbReference>
<reference evidence="1 2" key="1">
    <citation type="submission" date="2019-06" db="EMBL/GenBank/DDBJ databases">
        <title>Rhodococcus spaelei sp. nov., isolated from a cave.</title>
        <authorList>
            <person name="Lee S.D."/>
        </authorList>
    </citation>
    <scope>NUCLEOTIDE SEQUENCE [LARGE SCALE GENOMIC DNA]</scope>
    <source>
        <strain evidence="1 2">C9-5</strain>
    </source>
</reference>
<dbReference type="AlphaFoldDB" id="A0A541BMY5"/>
<gene>
    <name evidence="1" type="ORF">FK531_07605</name>
</gene>
<dbReference type="PANTHER" id="PTHR34853">
    <property type="match status" value="1"/>
</dbReference>
<dbReference type="Gene3D" id="3.40.50.1820">
    <property type="entry name" value="alpha/beta hydrolase"/>
    <property type="match status" value="2"/>
</dbReference>
<proteinExistence type="predicted"/>
<dbReference type="PIRSF" id="PIRSF029171">
    <property type="entry name" value="Esterase_LipA"/>
    <property type="match status" value="1"/>
</dbReference>
<dbReference type="InterPro" id="IPR029058">
    <property type="entry name" value="AB_hydrolase_fold"/>
</dbReference>
<name>A0A541BMY5_9NOCA</name>
<dbReference type="GO" id="GO:0016042">
    <property type="term" value="P:lipid catabolic process"/>
    <property type="evidence" value="ECO:0007669"/>
    <property type="project" value="InterPro"/>
</dbReference>
<comment type="caution">
    <text evidence="1">The sequence shown here is derived from an EMBL/GenBank/DDBJ whole genome shotgun (WGS) entry which is preliminary data.</text>
</comment>
<dbReference type="GO" id="GO:0004806">
    <property type="term" value="F:triacylglycerol lipase activity"/>
    <property type="evidence" value="ECO:0007669"/>
    <property type="project" value="InterPro"/>
</dbReference>
<sequence>MVGMPALAGPVDRGEVLSTSDLAPVASIPGADREYRVTYRSTDHNGAPTVSSGAIHVPAGPVPAGGWPVVSYAHGTVGVAQSCAPSLAGETAAEADYLARWLARGYAVVATDYVGLGTPGRLAYLDGVAAAHNVIDMVRASRSVVPDLSPKWVVAGLSQGGQASMLTARLATAYAPELDYRGAVAMGVPSNLDRLFPLAGPGIPDLGLVGLTKFMLFTMIGMRDARPELKVDQYLSPKGRELAALAEQMCTVPFGQHVVGVSVGDLFARPLGTDEMRGAMTEYLGIPTSGYDRPVFLGQGVGDLVVPIPLTLAFAGELAASGTDLTFRTYAGADHMGTPAASFEDSVPFVQRVMQ</sequence>
<dbReference type="Proteomes" id="UP000316256">
    <property type="component" value="Unassembled WGS sequence"/>
</dbReference>
<evidence type="ECO:0000313" key="2">
    <source>
        <dbReference type="Proteomes" id="UP000316256"/>
    </source>
</evidence>
<dbReference type="Pfam" id="PF03583">
    <property type="entry name" value="LIP"/>
    <property type="match status" value="1"/>
</dbReference>
<dbReference type="SUPFAM" id="SSF53474">
    <property type="entry name" value="alpha/beta-Hydrolases"/>
    <property type="match status" value="1"/>
</dbReference>
<protein>
    <submittedName>
        <fullName evidence="1">Lipase</fullName>
    </submittedName>
</protein>
<evidence type="ECO:0000313" key="1">
    <source>
        <dbReference type="EMBL" id="TQF73697.1"/>
    </source>
</evidence>